<dbReference type="FunFam" id="3.40.50.800:FF:000002">
    <property type="entry name" value="Glycine--tRNA ligase"/>
    <property type="match status" value="1"/>
</dbReference>
<dbReference type="GO" id="GO:0005737">
    <property type="term" value="C:cytoplasm"/>
    <property type="evidence" value="ECO:0007669"/>
    <property type="project" value="UniProtKB-SubCell"/>
</dbReference>
<accession>A0A2Z4LRP8</accession>
<feature type="binding site" evidence="8">
    <location>
        <position position="101"/>
    </location>
    <ligand>
        <name>substrate</name>
    </ligand>
</feature>
<dbReference type="InterPro" id="IPR006195">
    <property type="entry name" value="aa-tRNA-synth_II"/>
</dbReference>
<proteinExistence type="inferred from homology"/>
<dbReference type="GO" id="GO:0004820">
    <property type="term" value="F:glycine-tRNA ligase activity"/>
    <property type="evidence" value="ECO:0007669"/>
    <property type="project" value="UniProtKB-UniRule"/>
</dbReference>
<dbReference type="EC" id="6.1.1.14" evidence="8"/>
<dbReference type="NCBIfam" id="NF003211">
    <property type="entry name" value="PRK04173.1"/>
    <property type="match status" value="1"/>
</dbReference>
<dbReference type="InterPro" id="IPR027031">
    <property type="entry name" value="Gly-tRNA_synthase/POLG2"/>
</dbReference>
<dbReference type="InterPro" id="IPR022961">
    <property type="entry name" value="Gly_tRNA_ligase_bac"/>
</dbReference>
<keyword evidence="7 8" id="KW-0030">Aminoacyl-tRNA synthetase</keyword>
<dbReference type="Gene3D" id="3.40.50.800">
    <property type="entry name" value="Anticodon-binding domain"/>
    <property type="match status" value="1"/>
</dbReference>
<dbReference type="PANTHER" id="PTHR10745">
    <property type="entry name" value="GLYCYL-TRNA SYNTHETASE/DNA POLYMERASE SUBUNIT GAMMA-2"/>
    <property type="match status" value="1"/>
</dbReference>
<dbReference type="RefSeq" id="WP_112377734.1">
    <property type="nucleotide sequence ID" value="NZ_CP030104.1"/>
</dbReference>
<dbReference type="GO" id="GO:0005524">
    <property type="term" value="F:ATP binding"/>
    <property type="evidence" value="ECO:0007669"/>
    <property type="project" value="UniProtKB-UniRule"/>
</dbReference>
<comment type="similarity">
    <text evidence="1 8">Belongs to the class-II aminoacyl-tRNA synthetase family.</text>
</comment>
<keyword evidence="6 8" id="KW-0648">Protein biosynthesis</keyword>
<evidence type="ECO:0000259" key="9">
    <source>
        <dbReference type="PROSITE" id="PS50862"/>
    </source>
</evidence>
<evidence type="ECO:0000256" key="8">
    <source>
        <dbReference type="HAMAP-Rule" id="MF_00253"/>
    </source>
</evidence>
<feature type="binding site" evidence="8">
    <location>
        <begin position="372"/>
        <end position="376"/>
    </location>
    <ligand>
        <name>substrate</name>
    </ligand>
</feature>
<dbReference type="PRINTS" id="PR01043">
    <property type="entry name" value="TRNASYNTHGLY"/>
</dbReference>
<dbReference type="PANTHER" id="PTHR10745:SF8">
    <property type="entry name" value="DNA POLYMERASE SUBUNIT GAMMA-2, MITOCHONDRIAL"/>
    <property type="match status" value="1"/>
</dbReference>
<comment type="subcellular location">
    <subcellularLocation>
        <location evidence="8">Cytoplasm</location>
    </subcellularLocation>
</comment>
<feature type="binding site" evidence="8">
    <location>
        <position position="218"/>
    </location>
    <ligand>
        <name>substrate</name>
    </ligand>
</feature>
<name>A0A2Z4LRP8_9FLAO</name>
<keyword evidence="3 8" id="KW-0436">Ligase</keyword>
<dbReference type="CDD" id="cd00858">
    <property type="entry name" value="GlyRS_anticodon"/>
    <property type="match status" value="1"/>
</dbReference>
<comment type="function">
    <text evidence="8">Catalyzes the attachment of glycine to tRNA(Gly).</text>
</comment>
<protein>
    <recommendedName>
        <fullName evidence="8">Glycine--tRNA ligase</fullName>
        <ecNumber evidence="8">6.1.1.14</ecNumber>
    </recommendedName>
    <alternativeName>
        <fullName evidence="8">Glycyl-tRNA synthetase</fullName>
        <shortName evidence="8">GlyRS</shortName>
    </alternativeName>
</protein>
<feature type="binding site" evidence="8">
    <location>
        <begin position="260"/>
        <end position="265"/>
    </location>
    <ligand>
        <name>ATP</name>
        <dbReference type="ChEBI" id="CHEBI:30616"/>
    </ligand>
</feature>
<dbReference type="KEGG" id="spon:HME9304_01244"/>
<organism evidence="10 11">
    <name type="scientific">Flagellimonas maritima</name>
    <dbReference type="NCBI Taxonomy" id="1383885"/>
    <lineage>
        <taxon>Bacteria</taxon>
        <taxon>Pseudomonadati</taxon>
        <taxon>Bacteroidota</taxon>
        <taxon>Flavobacteriia</taxon>
        <taxon>Flavobacteriales</taxon>
        <taxon>Flavobacteriaceae</taxon>
        <taxon>Flagellimonas</taxon>
    </lineage>
</organism>
<dbReference type="AlphaFoldDB" id="A0A2Z4LRP8"/>
<evidence type="ECO:0000313" key="10">
    <source>
        <dbReference type="EMBL" id="AWX44244.1"/>
    </source>
</evidence>
<dbReference type="Pfam" id="PF03129">
    <property type="entry name" value="HGTP_anticodon"/>
    <property type="match status" value="1"/>
</dbReference>
<dbReference type="GO" id="GO:0015966">
    <property type="term" value="P:diadenosine tetraphosphate biosynthetic process"/>
    <property type="evidence" value="ECO:0007669"/>
    <property type="project" value="UniProtKB-ARBA"/>
</dbReference>
<dbReference type="Pfam" id="PF00587">
    <property type="entry name" value="tRNA-synt_2b"/>
    <property type="match status" value="1"/>
</dbReference>
<evidence type="ECO:0000256" key="2">
    <source>
        <dbReference type="ARBA" id="ARBA00022490"/>
    </source>
</evidence>
<feature type="binding site" evidence="8">
    <location>
        <begin position="376"/>
        <end position="379"/>
    </location>
    <ligand>
        <name>ATP</name>
        <dbReference type="ChEBI" id="CHEBI:30616"/>
    </ligand>
</feature>
<evidence type="ECO:0000256" key="7">
    <source>
        <dbReference type="ARBA" id="ARBA00023146"/>
    </source>
</evidence>
<dbReference type="InterPro" id="IPR002314">
    <property type="entry name" value="aa-tRNA-synt_IIb"/>
</dbReference>
<feature type="binding site" evidence="8">
    <location>
        <begin position="250"/>
        <end position="252"/>
    </location>
    <ligand>
        <name>ATP</name>
        <dbReference type="ChEBI" id="CHEBI:30616"/>
    </ligand>
</feature>
<dbReference type="SUPFAM" id="SSF55681">
    <property type="entry name" value="Class II aaRS and biotin synthetases"/>
    <property type="match status" value="1"/>
</dbReference>
<feature type="binding site" evidence="8">
    <location>
        <begin position="265"/>
        <end position="269"/>
    </location>
    <ligand>
        <name>substrate</name>
    </ligand>
</feature>
<dbReference type="GO" id="GO:0006426">
    <property type="term" value="P:glycyl-tRNA aminoacylation"/>
    <property type="evidence" value="ECO:0007669"/>
    <property type="project" value="UniProtKB-UniRule"/>
</dbReference>
<evidence type="ECO:0000313" key="11">
    <source>
        <dbReference type="Proteomes" id="UP000248536"/>
    </source>
</evidence>
<dbReference type="OrthoDB" id="9760853at2"/>
<reference evidence="10 11" key="1">
    <citation type="submission" date="2018-06" db="EMBL/GenBank/DDBJ databases">
        <title>Spongiibacterium sp. HME9304 Genome sequencing and assembly.</title>
        <authorList>
            <person name="Kang H."/>
            <person name="Kim H."/>
            <person name="Joh K."/>
        </authorList>
    </citation>
    <scope>NUCLEOTIDE SEQUENCE [LARGE SCALE GENOMIC DNA]</scope>
    <source>
        <strain evidence="10 11">HME9304</strain>
    </source>
</reference>
<dbReference type="InterPro" id="IPR002315">
    <property type="entry name" value="tRNA-synt_gly"/>
</dbReference>
<dbReference type="SUPFAM" id="SSF52954">
    <property type="entry name" value="Class II aaRS ABD-related"/>
    <property type="match status" value="1"/>
</dbReference>
<dbReference type="GO" id="GO:0070062">
    <property type="term" value="C:extracellular exosome"/>
    <property type="evidence" value="ECO:0007669"/>
    <property type="project" value="UniProtKB-ARBA"/>
</dbReference>
<evidence type="ECO:0000256" key="1">
    <source>
        <dbReference type="ARBA" id="ARBA00008226"/>
    </source>
</evidence>
<keyword evidence="5 8" id="KW-0067">ATP-binding</keyword>
<feature type="domain" description="Aminoacyl-transfer RNA synthetases class-II family profile" evidence="9">
    <location>
        <begin position="135"/>
        <end position="418"/>
    </location>
</feature>
<evidence type="ECO:0000256" key="6">
    <source>
        <dbReference type="ARBA" id="ARBA00022917"/>
    </source>
</evidence>
<dbReference type="GO" id="GO:0004081">
    <property type="term" value="F:bis(5'-nucleosyl)-tetraphosphatase (asymmetrical) activity"/>
    <property type="evidence" value="ECO:0007669"/>
    <property type="project" value="UniProtKB-ARBA"/>
</dbReference>
<dbReference type="InterPro" id="IPR045864">
    <property type="entry name" value="aa-tRNA-synth_II/BPL/LPL"/>
</dbReference>
<gene>
    <name evidence="10" type="primary">garS</name>
    <name evidence="8" type="synonym">glyQS</name>
    <name evidence="10" type="ORF">HME9304_01244</name>
</gene>
<dbReference type="NCBIfam" id="TIGR00389">
    <property type="entry name" value="glyS_dimeric"/>
    <property type="match status" value="1"/>
</dbReference>
<dbReference type="Gene3D" id="3.30.930.10">
    <property type="entry name" value="Bira Bifunctional Protein, Domain 2"/>
    <property type="match status" value="1"/>
</dbReference>
<dbReference type="Gene3D" id="3.30.40.230">
    <property type="match status" value="1"/>
</dbReference>
<dbReference type="Proteomes" id="UP000248536">
    <property type="component" value="Chromosome"/>
</dbReference>
<dbReference type="PROSITE" id="PS50862">
    <property type="entry name" value="AA_TRNA_LIGASE_II"/>
    <property type="match status" value="1"/>
</dbReference>
<dbReference type="HAMAP" id="MF_00253_B">
    <property type="entry name" value="Gly_tRNA_synth_B"/>
    <property type="match status" value="1"/>
</dbReference>
<evidence type="ECO:0000256" key="4">
    <source>
        <dbReference type="ARBA" id="ARBA00022741"/>
    </source>
</evidence>
<evidence type="ECO:0000256" key="3">
    <source>
        <dbReference type="ARBA" id="ARBA00022598"/>
    </source>
</evidence>
<dbReference type="InterPro" id="IPR033731">
    <property type="entry name" value="GlyRS-like_core"/>
</dbReference>
<dbReference type="GO" id="GO:1990742">
    <property type="term" value="C:microvesicle"/>
    <property type="evidence" value="ECO:0007669"/>
    <property type="project" value="UniProtKB-ARBA"/>
</dbReference>
<keyword evidence="11" id="KW-1185">Reference proteome</keyword>
<dbReference type="InterPro" id="IPR036621">
    <property type="entry name" value="Anticodon-bd_dom_sf"/>
</dbReference>
<evidence type="ECO:0000256" key="5">
    <source>
        <dbReference type="ARBA" id="ARBA00022840"/>
    </source>
</evidence>
<dbReference type="EMBL" id="CP030104">
    <property type="protein sequence ID" value="AWX44244.1"/>
    <property type="molecule type" value="Genomic_DNA"/>
</dbReference>
<sequence>MANQEDIFKKVISHAKEYGYVFQSSEIYDGLSAVYDYAQNGAELKKNIREYWWQAMVQLNDNIVGIDAAIFMHPTTWKASGHVDAFNDPLIDNKDSKKRYRADVLVEDHVAKIEAKIDKEVVKAAKRFGNSFDKKQFLETNPRVLGYQAKANEILKRLGKSLEKEDLADVKALIEELEIACPLSGSKNWTDVKQFNLMFGTKLGASADSAMDLYLRPETAQGIFVNFLNVQKTGRMKIPFGIAQTGKAFRNEIVARQFIFRMREFEQMEMQFFIKPGTQKEWYGKWKEKRMKWHLSLGMGEDNYRFHDHEKLAHYADAAADIEFKFPFGFKELEGIHSRTDFDLSQHEKYSGKKLQYFDHELNESYVPYVLETSIGLDRMFLAVFSNSLQEEELENGTTRTVLKIPAVLAPTKAAILPLLKRDGLPEVAENLVEELKWDFNIAYDEKDAVGRRYRRQDAAGTPFCITIDHQTLEDNTVTIRHRDTMEQQRVKLDEVKEIIKKEVDMRYWLQRI</sequence>
<comment type="catalytic activity">
    <reaction evidence="8">
        <text>tRNA(Gly) + glycine + ATP = glycyl-tRNA(Gly) + AMP + diphosphate</text>
        <dbReference type="Rhea" id="RHEA:16013"/>
        <dbReference type="Rhea" id="RHEA-COMP:9664"/>
        <dbReference type="Rhea" id="RHEA-COMP:9683"/>
        <dbReference type="ChEBI" id="CHEBI:30616"/>
        <dbReference type="ChEBI" id="CHEBI:33019"/>
        <dbReference type="ChEBI" id="CHEBI:57305"/>
        <dbReference type="ChEBI" id="CHEBI:78442"/>
        <dbReference type="ChEBI" id="CHEBI:78522"/>
        <dbReference type="ChEBI" id="CHEBI:456215"/>
        <dbReference type="EC" id="6.1.1.14"/>
    </reaction>
</comment>
<comment type="subunit">
    <text evidence="8">Homodimer.</text>
</comment>
<keyword evidence="4 8" id="KW-0547">Nucleotide-binding</keyword>
<dbReference type="InterPro" id="IPR004154">
    <property type="entry name" value="Anticodon-bd"/>
</dbReference>
<dbReference type="CDD" id="cd00774">
    <property type="entry name" value="GlyRS-like_core"/>
    <property type="match status" value="1"/>
</dbReference>
<keyword evidence="2 8" id="KW-0963">Cytoplasm</keyword>
<feature type="binding site" evidence="8">
    <location>
        <begin position="332"/>
        <end position="333"/>
    </location>
    <ligand>
        <name>ATP</name>
        <dbReference type="ChEBI" id="CHEBI:30616"/>
    </ligand>
</feature>